<dbReference type="RefSeq" id="WP_022564551.1">
    <property type="nucleotide sequence ID" value="NZ_CP010907.1"/>
</dbReference>
<dbReference type="InterPro" id="IPR020930">
    <property type="entry name" value="Ribosomal_uL5_bac-type"/>
</dbReference>
<dbReference type="KEGG" id="pck:BMSBPS_0187"/>
<protein>
    <recommendedName>
        <fullName evidence="1">Large ribosomal subunit protein bL25</fullName>
    </recommendedName>
</protein>
<dbReference type="KEGG" id="hhs:HHS_05620"/>
<sequence>MFIINAKIRTENGKSASRRLRLKNKFPAIIYGIKETTALSIELEHDVIMNMQNQNNFYSEALSILLNGKEIKVKIQAVQRHPFKKRFYHIDFIRI</sequence>
<dbReference type="GO" id="GO:0008097">
    <property type="term" value="F:5S rRNA binding"/>
    <property type="evidence" value="ECO:0007669"/>
    <property type="project" value="InterPro"/>
</dbReference>
<keyword evidence="1" id="KW-0699">rRNA-binding</keyword>
<dbReference type="InterPro" id="IPR020056">
    <property type="entry name" value="Rbsml_bL25/Gln-tRNA_synth_N"/>
</dbReference>
<dbReference type="PANTHER" id="PTHR33284">
    <property type="entry name" value="RIBOSOMAL PROTEIN L25/GLN-TRNA SYNTHETASE, ANTI-CODON-BINDING DOMAIN-CONTAINING PROTEIN"/>
    <property type="match status" value="1"/>
</dbReference>
<evidence type="ECO:0000313" key="2">
    <source>
        <dbReference type="EMBL" id="BAO00532.1"/>
    </source>
</evidence>
<reference evidence="2 3" key="1">
    <citation type="submission" date="2012-10" db="EMBL/GenBank/DDBJ databases">
        <title>Genome sequence of the symbiont of the pentatomidae stink bug Halyomorpha halys.</title>
        <authorList>
            <person name="Kobayashi H."/>
            <person name="Fujii-Muramatsu R."/>
            <person name="Takeishi K."/>
            <person name="Noda H."/>
        </authorList>
    </citation>
    <scope>NUCLEOTIDE SEQUENCE [LARGE SCALE GENOMIC DNA]</scope>
</reference>
<keyword evidence="1" id="KW-0687">Ribonucleoprotein</keyword>
<keyword evidence="1" id="KW-0694">RNA-binding</keyword>
<dbReference type="Gene3D" id="2.40.240.10">
    <property type="entry name" value="Ribosomal Protein L25, Chain P"/>
    <property type="match status" value="1"/>
</dbReference>
<dbReference type="GO" id="GO:0006412">
    <property type="term" value="P:translation"/>
    <property type="evidence" value="ECO:0007669"/>
    <property type="project" value="UniProtKB-UniRule"/>
</dbReference>
<dbReference type="EMBL" id="AP012554">
    <property type="protein sequence ID" value="BAO00532.1"/>
    <property type="molecule type" value="Genomic_DNA"/>
</dbReference>
<dbReference type="NCBIfam" id="NF004612">
    <property type="entry name" value="PRK05943.1"/>
    <property type="match status" value="1"/>
</dbReference>
<dbReference type="InterPro" id="IPR020055">
    <property type="entry name" value="Ribosomal_bL25_short"/>
</dbReference>
<dbReference type="AlphaFoldDB" id="U3U7V7"/>
<accession>U3U7V7</accession>
<comment type="similarity">
    <text evidence="1">Belongs to the bacterial ribosomal protein bL25 family.</text>
</comment>
<dbReference type="Pfam" id="PF01386">
    <property type="entry name" value="Ribosomal_L25p"/>
    <property type="match status" value="1"/>
</dbReference>
<dbReference type="InterPro" id="IPR011035">
    <property type="entry name" value="Ribosomal_bL25/Gln-tRNA_synth"/>
</dbReference>
<keyword evidence="1 2" id="KW-0689">Ribosomal protein</keyword>
<dbReference type="eggNOG" id="COG1825">
    <property type="taxonomic scope" value="Bacteria"/>
</dbReference>
<dbReference type="GO" id="GO:0022625">
    <property type="term" value="C:cytosolic large ribosomal subunit"/>
    <property type="evidence" value="ECO:0007669"/>
    <property type="project" value="TreeGrafter"/>
</dbReference>
<organism evidence="2 3">
    <name type="scientific">Candidatus Pantoea carbekii</name>
    <dbReference type="NCBI Taxonomy" id="1235990"/>
    <lineage>
        <taxon>Bacteria</taxon>
        <taxon>Pseudomonadati</taxon>
        <taxon>Pseudomonadota</taxon>
        <taxon>Gammaproteobacteria</taxon>
        <taxon>Enterobacterales</taxon>
        <taxon>Erwiniaceae</taxon>
        <taxon>Pantoea</taxon>
    </lineage>
</organism>
<dbReference type="PATRIC" id="fig|1235990.3.peg.556"/>
<dbReference type="InterPro" id="IPR029751">
    <property type="entry name" value="Ribosomal_L25_dom"/>
</dbReference>
<comment type="function">
    <text evidence="1">This is one of the proteins that binds to the 5S RNA in the ribosome where it forms part of the central protuberance.</text>
</comment>
<comment type="subunit">
    <text evidence="1">Part of the 50S ribosomal subunit; part of the 5S rRNA/L5/L18/L25 subcomplex. Contacts the 5S rRNA. Binds to the 5S rRNA independently of L5 and L18.</text>
</comment>
<dbReference type="CDD" id="cd00495">
    <property type="entry name" value="Ribosomal_L25_TL5_CTC"/>
    <property type="match status" value="1"/>
</dbReference>
<dbReference type="PANTHER" id="PTHR33284:SF1">
    <property type="entry name" value="RIBOSOMAL PROTEIN L25_GLN-TRNA SYNTHETASE, ANTI-CODON-BINDING DOMAIN-CONTAINING PROTEIN"/>
    <property type="match status" value="1"/>
</dbReference>
<dbReference type="SUPFAM" id="SSF50715">
    <property type="entry name" value="Ribosomal protein L25-like"/>
    <property type="match status" value="1"/>
</dbReference>
<dbReference type="FunFam" id="2.40.240.10:FF:000002">
    <property type="entry name" value="50S ribosomal protein L25"/>
    <property type="match status" value="1"/>
</dbReference>
<dbReference type="OrthoDB" id="9806411at2"/>
<evidence type="ECO:0000313" key="3">
    <source>
        <dbReference type="Proteomes" id="UP000016900"/>
    </source>
</evidence>
<dbReference type="STRING" id="1235990.BMSBPS_0187"/>
<dbReference type="Proteomes" id="UP000016900">
    <property type="component" value="Chromosome"/>
</dbReference>
<dbReference type="GO" id="GO:0003735">
    <property type="term" value="F:structural constituent of ribosome"/>
    <property type="evidence" value="ECO:0007669"/>
    <property type="project" value="InterPro"/>
</dbReference>
<evidence type="ECO:0000256" key="1">
    <source>
        <dbReference type="HAMAP-Rule" id="MF_01336"/>
    </source>
</evidence>
<keyword evidence="3" id="KW-1185">Reference proteome</keyword>
<name>U3U7V7_9GAMM</name>
<proteinExistence type="inferred from homology"/>
<gene>
    <name evidence="1" type="primary">rplY</name>
    <name evidence="2" type="ORF">HHS_05620</name>
</gene>
<dbReference type="HAMAP" id="MF_01336">
    <property type="entry name" value="Ribosomal_bL25"/>
    <property type="match status" value="1"/>
</dbReference>